<name>A0AAW9PTY6_9CYAN</name>
<evidence type="ECO:0000313" key="2">
    <source>
        <dbReference type="Proteomes" id="UP001333818"/>
    </source>
</evidence>
<dbReference type="EMBL" id="JAZBJZ010000046">
    <property type="protein sequence ID" value="MEE3717582.1"/>
    <property type="molecule type" value="Genomic_DNA"/>
</dbReference>
<gene>
    <name evidence="1" type="ORF">V2H45_12530</name>
</gene>
<dbReference type="RefSeq" id="WP_330484011.1">
    <property type="nucleotide sequence ID" value="NZ_JAZBJZ010000046.1"/>
</dbReference>
<comment type="caution">
    <text evidence="1">The sequence shown here is derived from an EMBL/GenBank/DDBJ whole genome shotgun (WGS) entry which is preliminary data.</text>
</comment>
<dbReference type="Proteomes" id="UP001333818">
    <property type="component" value="Unassembled WGS sequence"/>
</dbReference>
<dbReference type="InterPro" id="IPR027417">
    <property type="entry name" value="P-loop_NTPase"/>
</dbReference>
<evidence type="ECO:0008006" key="3">
    <source>
        <dbReference type="Google" id="ProtNLM"/>
    </source>
</evidence>
<dbReference type="SUPFAM" id="SSF52540">
    <property type="entry name" value="P-loop containing nucleoside triphosphate hydrolases"/>
    <property type="match status" value="2"/>
</dbReference>
<dbReference type="AlphaFoldDB" id="A0AAW9PTY6"/>
<evidence type="ECO:0000313" key="1">
    <source>
        <dbReference type="EMBL" id="MEE3717582.1"/>
    </source>
</evidence>
<protein>
    <recommendedName>
        <fullName evidence="3">Orc1-like AAA ATPase domain-containing protein</fullName>
    </recommendedName>
</protein>
<organism evidence="1 2">
    <name type="scientific">Tumidithrix elongata BACA0141</name>
    <dbReference type="NCBI Taxonomy" id="2716417"/>
    <lineage>
        <taxon>Bacteria</taxon>
        <taxon>Bacillati</taxon>
        <taxon>Cyanobacteriota</taxon>
        <taxon>Cyanophyceae</taxon>
        <taxon>Pseudanabaenales</taxon>
        <taxon>Pseudanabaenaceae</taxon>
        <taxon>Tumidithrix</taxon>
        <taxon>Tumidithrix elongata</taxon>
    </lineage>
</organism>
<sequence length="656" mass="75841">MTTRIFLARQEEQKKFREVLRSLQPNRWFSKNLPTVAKLLPARKEVVNASPHIFLLYGEGGMGKTSLGRRFYELAGEEFPNSFRVLRLDWEEAKNEFPSLNVGHEAIRPESVLEAIYLAVSKGRERDFEKYRQVGKTLKQIEEKVDKELQARQGEGAEYAPILKKGLSWSLGALRKLPHAESILGAGDGKVDEAIADGAVNALVGLMKKRLTLEERRIFATPHRQLAEALGHGLQAMAEQKPLVLLLDTYEIVDRLECDRVLRMVIKAAGRQVVWAIAGRANLADSFRLSQDYFRGYRDEFSENLYVYPMSEFSREQVSEYFAHPEIDVPLSDDEAESVKQFSLGIPFVVQQIAAMRQQGIDLVTILSTPSNDREDESPREAVVRATSDRFLRYCLDDRDKKAAYAMAMMRRPDNDLLKAMLGVTDLEPEMRSLKARHSFVLLEGKGIRLHDKLESFLQDYLRCGLAGQSPMVRELSDRAVTYLEPRLSEWTKEPTDTADYFESERIANGLLDLVQHKFWQDVEVGWRYAVPRFVESWQYNRDWQKQLLGVIEAFQVRFDRDSKKRLQIFAKDLGYSSFDPDSRKELLDELEKLAKRGWFDCDRKTERMLILSIQRGRLLDELEHYSECLQIYLEAEKQLPETALHLRKNLAEEFR</sequence>
<accession>A0AAW9PTY6</accession>
<reference evidence="1" key="1">
    <citation type="submission" date="2024-01" db="EMBL/GenBank/DDBJ databases">
        <title>Bank of Algae and Cyanobacteria of the Azores (BACA) strain genomes.</title>
        <authorList>
            <person name="Luz R."/>
            <person name="Cordeiro R."/>
            <person name="Fonseca A."/>
            <person name="Goncalves V."/>
        </authorList>
    </citation>
    <scope>NUCLEOTIDE SEQUENCE</scope>
    <source>
        <strain evidence="1">BACA0141</strain>
    </source>
</reference>
<keyword evidence="2" id="KW-1185">Reference proteome</keyword>
<proteinExistence type="predicted"/>